<organism evidence="1">
    <name type="scientific">Paraprevotella clara</name>
    <dbReference type="NCBI Taxonomy" id="454154"/>
    <lineage>
        <taxon>Bacteria</taxon>
        <taxon>Pseudomonadati</taxon>
        <taxon>Bacteroidota</taxon>
        <taxon>Bacteroidia</taxon>
        <taxon>Bacteroidales</taxon>
        <taxon>Prevotellaceae</taxon>
        <taxon>Paraprevotella</taxon>
    </lineage>
</organism>
<gene>
    <name evidence="1" type="ORF">PCLFYP37_01221</name>
</gene>
<name>A0A6N2ZSU3_9BACT</name>
<dbReference type="AlphaFoldDB" id="A0A6N2ZSU3"/>
<evidence type="ECO:0000313" key="1">
    <source>
        <dbReference type="EMBL" id="VYT82491.1"/>
    </source>
</evidence>
<dbReference type="EMBL" id="CACRUT010000006">
    <property type="protein sequence ID" value="VYT82491.1"/>
    <property type="molecule type" value="Genomic_DNA"/>
</dbReference>
<protein>
    <submittedName>
        <fullName evidence="1">Uncharacterized protein</fullName>
    </submittedName>
</protein>
<accession>A0A6N2ZSU3</accession>
<sequence>MSIEVSRKIAQQSQPFGIFLAYEKTKQNIIANKNHIRLSGFDGGHKRNDRYFTI</sequence>
<reference evidence="1" key="1">
    <citation type="submission" date="2019-11" db="EMBL/GenBank/DDBJ databases">
        <authorList>
            <person name="Feng L."/>
        </authorList>
    </citation>
    <scope>NUCLEOTIDE SEQUENCE</scope>
    <source>
        <strain evidence="1">PclaraLFYP37</strain>
    </source>
</reference>
<proteinExistence type="predicted"/>